<keyword evidence="1" id="KW-0805">Transcription regulation</keyword>
<keyword evidence="7" id="KW-1185">Reference proteome</keyword>
<evidence type="ECO:0000313" key="6">
    <source>
        <dbReference type="EMBL" id="TFB85232.1"/>
    </source>
</evidence>
<dbReference type="InterPro" id="IPR050109">
    <property type="entry name" value="HTH-type_TetR-like_transc_reg"/>
</dbReference>
<evidence type="ECO:0000259" key="5">
    <source>
        <dbReference type="PROSITE" id="PS50977"/>
    </source>
</evidence>
<gene>
    <name evidence="6" type="ORF">E3O44_13660</name>
</gene>
<accession>A0ABY2ID55</accession>
<organism evidence="6 7">
    <name type="scientific">Cryobacterium algoricola</name>
    <dbReference type="NCBI Taxonomy" id="1259183"/>
    <lineage>
        <taxon>Bacteria</taxon>
        <taxon>Bacillati</taxon>
        <taxon>Actinomycetota</taxon>
        <taxon>Actinomycetes</taxon>
        <taxon>Micrococcales</taxon>
        <taxon>Microbacteriaceae</taxon>
        <taxon>Cryobacterium</taxon>
    </lineage>
</organism>
<proteinExistence type="predicted"/>
<dbReference type="RefSeq" id="WP_134535334.1">
    <property type="nucleotide sequence ID" value="NZ_SOFG01000018.1"/>
</dbReference>
<evidence type="ECO:0000256" key="3">
    <source>
        <dbReference type="ARBA" id="ARBA00023163"/>
    </source>
</evidence>
<dbReference type="SUPFAM" id="SSF46689">
    <property type="entry name" value="Homeodomain-like"/>
    <property type="match status" value="1"/>
</dbReference>
<dbReference type="InterPro" id="IPR009057">
    <property type="entry name" value="Homeodomain-like_sf"/>
</dbReference>
<evidence type="ECO:0000256" key="1">
    <source>
        <dbReference type="ARBA" id="ARBA00023015"/>
    </source>
</evidence>
<feature type="DNA-binding region" description="H-T-H motif" evidence="4">
    <location>
        <begin position="36"/>
        <end position="55"/>
    </location>
</feature>
<dbReference type="Proteomes" id="UP000297608">
    <property type="component" value="Unassembled WGS sequence"/>
</dbReference>
<evidence type="ECO:0000256" key="2">
    <source>
        <dbReference type="ARBA" id="ARBA00023125"/>
    </source>
</evidence>
<dbReference type="InterPro" id="IPR001647">
    <property type="entry name" value="HTH_TetR"/>
</dbReference>
<sequence>MSTESTLWQRSRQAAYAEITSVAMRLFLDQGFERTTIDQIASTAGISRRSFFRYFGTKEDIVLGDLASQGELMRDALEKVPLTVGPWEALRQALHAVDALEVEPGVTLKIVTMMYGTPSLRSRSIEKHLHWQSLLAPDIRRRLGLADDDASDPAPAAIVASSIACLDAAGELWVTGGGVGDLAALYDRAVAAVRLRA</sequence>
<dbReference type="EMBL" id="SOFG01000018">
    <property type="protein sequence ID" value="TFB85232.1"/>
    <property type="molecule type" value="Genomic_DNA"/>
</dbReference>
<protein>
    <submittedName>
        <fullName evidence="6">TetR family transcriptional regulator</fullName>
    </submittedName>
</protein>
<dbReference type="InterPro" id="IPR023772">
    <property type="entry name" value="DNA-bd_HTH_TetR-type_CS"/>
</dbReference>
<dbReference type="PROSITE" id="PS01081">
    <property type="entry name" value="HTH_TETR_1"/>
    <property type="match status" value="1"/>
</dbReference>
<comment type="caution">
    <text evidence="6">The sequence shown here is derived from an EMBL/GenBank/DDBJ whole genome shotgun (WGS) entry which is preliminary data.</text>
</comment>
<dbReference type="Gene3D" id="1.10.357.10">
    <property type="entry name" value="Tetracycline Repressor, domain 2"/>
    <property type="match status" value="1"/>
</dbReference>
<dbReference type="PANTHER" id="PTHR30055:SF238">
    <property type="entry name" value="MYCOFACTOCIN BIOSYNTHESIS TRANSCRIPTIONAL REGULATOR MFTR-RELATED"/>
    <property type="match status" value="1"/>
</dbReference>
<dbReference type="PANTHER" id="PTHR30055">
    <property type="entry name" value="HTH-TYPE TRANSCRIPTIONAL REGULATOR RUTR"/>
    <property type="match status" value="1"/>
</dbReference>
<name>A0ABY2ID55_9MICO</name>
<feature type="domain" description="HTH tetR-type" evidence="5">
    <location>
        <begin position="13"/>
        <end position="73"/>
    </location>
</feature>
<dbReference type="InterPro" id="IPR041347">
    <property type="entry name" value="MftR_C"/>
</dbReference>
<dbReference type="PROSITE" id="PS50977">
    <property type="entry name" value="HTH_TETR_2"/>
    <property type="match status" value="1"/>
</dbReference>
<dbReference type="PRINTS" id="PR00455">
    <property type="entry name" value="HTHTETR"/>
</dbReference>
<keyword evidence="3" id="KW-0804">Transcription</keyword>
<dbReference type="Gene3D" id="1.10.10.60">
    <property type="entry name" value="Homeodomain-like"/>
    <property type="match status" value="1"/>
</dbReference>
<evidence type="ECO:0000313" key="7">
    <source>
        <dbReference type="Proteomes" id="UP000297608"/>
    </source>
</evidence>
<reference evidence="6 7" key="1">
    <citation type="submission" date="2019-03" db="EMBL/GenBank/DDBJ databases">
        <title>Genomics of glacier-inhabiting Cryobacterium strains.</title>
        <authorList>
            <person name="Liu Q."/>
            <person name="Xin Y.-H."/>
        </authorList>
    </citation>
    <scope>NUCLEOTIDE SEQUENCE [LARGE SCALE GENOMIC DNA]</scope>
    <source>
        <strain evidence="6 7">MDB2-B</strain>
    </source>
</reference>
<keyword evidence="2 4" id="KW-0238">DNA-binding</keyword>
<evidence type="ECO:0000256" key="4">
    <source>
        <dbReference type="PROSITE-ProRule" id="PRU00335"/>
    </source>
</evidence>
<dbReference type="Pfam" id="PF00440">
    <property type="entry name" value="TetR_N"/>
    <property type="match status" value="1"/>
</dbReference>
<dbReference type="Pfam" id="PF17754">
    <property type="entry name" value="TetR_C_14"/>
    <property type="match status" value="1"/>
</dbReference>